<keyword evidence="4" id="KW-0274">FAD</keyword>
<dbReference type="InterPro" id="IPR023753">
    <property type="entry name" value="FAD/NAD-binding_dom"/>
</dbReference>
<evidence type="ECO:0000313" key="9">
    <source>
        <dbReference type="EMBL" id="OJZ64115.1"/>
    </source>
</evidence>
<dbReference type="Pfam" id="PF07992">
    <property type="entry name" value="Pyr_redox_2"/>
    <property type="match status" value="1"/>
</dbReference>
<evidence type="ECO:0000259" key="8">
    <source>
        <dbReference type="Pfam" id="PF07992"/>
    </source>
</evidence>
<comment type="similarity">
    <text evidence="2">Belongs to the FAD-binding monooxygenase family.</text>
</comment>
<dbReference type="SUPFAM" id="SSF51905">
    <property type="entry name" value="FAD/NAD(P)-binding domain"/>
    <property type="match status" value="2"/>
</dbReference>
<protein>
    <submittedName>
        <fullName evidence="9">Cyclopentanone 1,2-monooxygenase</fullName>
    </submittedName>
</protein>
<evidence type="ECO:0000256" key="2">
    <source>
        <dbReference type="ARBA" id="ARBA00010139"/>
    </source>
</evidence>
<dbReference type="InterPro" id="IPR050775">
    <property type="entry name" value="FAD-binding_Monooxygenases"/>
</dbReference>
<evidence type="ECO:0000313" key="10">
    <source>
        <dbReference type="Proteomes" id="UP000186438"/>
    </source>
</evidence>
<dbReference type="Proteomes" id="UP000186438">
    <property type="component" value="Unassembled WGS sequence"/>
</dbReference>
<proteinExistence type="inferred from homology"/>
<evidence type="ECO:0000256" key="1">
    <source>
        <dbReference type="ARBA" id="ARBA00001974"/>
    </source>
</evidence>
<keyword evidence="6" id="KW-0560">Oxidoreductase</keyword>
<dbReference type="GO" id="GO:0016709">
    <property type="term" value="F:oxidoreductase activity, acting on paired donors, with incorporation or reduction of molecular oxygen, NAD(P)H as one donor, and incorporation of one atom of oxygen"/>
    <property type="evidence" value="ECO:0007669"/>
    <property type="project" value="UniProtKB-ARBA"/>
</dbReference>
<dbReference type="InterPro" id="IPR036188">
    <property type="entry name" value="FAD/NAD-bd_sf"/>
</dbReference>
<dbReference type="Gene3D" id="3.50.50.60">
    <property type="entry name" value="FAD/NAD(P)-binding domain"/>
    <property type="match status" value="2"/>
</dbReference>
<dbReference type="PANTHER" id="PTHR43098">
    <property type="entry name" value="L-ORNITHINE N(5)-MONOOXYGENASE-RELATED"/>
    <property type="match status" value="1"/>
</dbReference>
<keyword evidence="7 9" id="KW-0503">Monooxygenase</keyword>
<dbReference type="PANTHER" id="PTHR43098:SF3">
    <property type="entry name" value="L-ORNITHINE N(5)-MONOOXYGENASE-RELATED"/>
    <property type="match status" value="1"/>
</dbReference>
<accession>A0A1Q4H9I5</accession>
<evidence type="ECO:0000256" key="6">
    <source>
        <dbReference type="ARBA" id="ARBA00023002"/>
    </source>
</evidence>
<sequence length="545" mass="61548">MVFTDSSIERGTDADPYLDVLVVGAGFAGLYQLHNLRKRGFSVHVVEAGAELGGVWYWNCYPGARVDTLGAIYQYSDQALWQDWDYTELFPSWEEVRAYFRYVDAKLELSRDISFSTRITAAEFDEDARRWLVSTADGVRFFPRYLVMCIGFASKPYLPEIEGLQDFLGECHHTATWPQDGVDLSGKRVGVIGTGASGVQVVQEAGRCAEQLTVFQRTPILALPMRQQQLDEDARRAVKIAQPNQFKKRAETFAGFDIDFLDRSALELTDMERRHVYEELWEKGGFYPWLGTFNDILSDDEANATAYAFWRDKTRLRIKDPWVAEKLAPTIAPHPFGTKRPSLEQNYFEVFNQENVTLVDVRETPIERITGSGVSTTTAHYDVDTLVLATGFDALTGGYFAIDIRGTNGTTLQEKWHGGVRAHLGIATEAFPNLLMVYGPQSPAGFCNGPTCAELQGDMIVDTLVYLRDHGFTRIETSRQAEEQWREHVLESSSQSLFDRADSWYVGANVPGKPREMLNYPAGVPTYFAKWRECIEAGYKGFDMC</sequence>
<name>A0A1Q4H9I5_9MYCO</name>
<dbReference type="STRING" id="53378.BRW65_29240"/>
<keyword evidence="10" id="KW-1185">Reference proteome</keyword>
<keyword evidence="5" id="KW-0521">NADP</keyword>
<evidence type="ECO:0000256" key="7">
    <source>
        <dbReference type="ARBA" id="ARBA00023033"/>
    </source>
</evidence>
<reference evidence="9 10" key="1">
    <citation type="submission" date="2016-11" db="EMBL/GenBank/DDBJ databases">
        <title>Genome sequences of unsequenced Mycobacteria.</title>
        <authorList>
            <person name="Greninger A.L."/>
            <person name="Fang F."/>
            <person name="Jerome K.R."/>
        </authorList>
    </citation>
    <scope>NUCLEOTIDE SEQUENCE [LARGE SCALE GENOMIC DNA]</scope>
    <source>
        <strain evidence="9 10">M11</strain>
    </source>
</reference>
<evidence type="ECO:0000256" key="4">
    <source>
        <dbReference type="ARBA" id="ARBA00022827"/>
    </source>
</evidence>
<evidence type="ECO:0000256" key="3">
    <source>
        <dbReference type="ARBA" id="ARBA00022630"/>
    </source>
</evidence>
<evidence type="ECO:0000256" key="5">
    <source>
        <dbReference type="ARBA" id="ARBA00022857"/>
    </source>
</evidence>
<dbReference type="RefSeq" id="WP_073880923.1">
    <property type="nucleotide sequence ID" value="NZ_MPNT01000055.1"/>
</dbReference>
<dbReference type="AlphaFoldDB" id="A0A1Q4H9I5"/>
<keyword evidence="3" id="KW-0285">Flavoprotein</keyword>
<comment type="caution">
    <text evidence="9">The sequence shown here is derived from an EMBL/GenBank/DDBJ whole genome shotgun (WGS) entry which is preliminary data.</text>
</comment>
<organism evidence="9 10">
    <name type="scientific">Mycobacterium paraffinicum</name>
    <dbReference type="NCBI Taxonomy" id="53378"/>
    <lineage>
        <taxon>Bacteria</taxon>
        <taxon>Bacillati</taxon>
        <taxon>Actinomycetota</taxon>
        <taxon>Actinomycetes</taxon>
        <taxon>Mycobacteriales</taxon>
        <taxon>Mycobacteriaceae</taxon>
        <taxon>Mycobacterium</taxon>
    </lineage>
</organism>
<feature type="domain" description="FAD/NAD(P)-binding" evidence="8">
    <location>
        <begin position="19"/>
        <end position="236"/>
    </location>
</feature>
<comment type="cofactor">
    <cofactor evidence="1">
        <name>FAD</name>
        <dbReference type="ChEBI" id="CHEBI:57692"/>
    </cofactor>
</comment>
<dbReference type="EMBL" id="MPNT01000055">
    <property type="protein sequence ID" value="OJZ64115.1"/>
    <property type="molecule type" value="Genomic_DNA"/>
</dbReference>
<gene>
    <name evidence="9" type="ORF">BRW65_29240</name>
</gene>